<feature type="region of interest" description="Disordered" evidence="1">
    <location>
        <begin position="134"/>
        <end position="172"/>
    </location>
</feature>
<name>A0A2U3I3Q7_9BURK</name>
<dbReference type="EMBL" id="OGTP01000005">
    <property type="protein sequence ID" value="SPB14782.1"/>
    <property type="molecule type" value="Genomic_DNA"/>
</dbReference>
<reference evidence="3" key="1">
    <citation type="submission" date="2018-01" db="EMBL/GenBank/DDBJ databases">
        <authorList>
            <person name="Peeters C."/>
        </authorList>
    </citation>
    <scope>NUCLEOTIDE SEQUENCE [LARGE SCALE GENOMIC DNA]</scope>
</reference>
<feature type="compositionally biased region" description="Basic and acidic residues" evidence="1">
    <location>
        <begin position="67"/>
        <end position="76"/>
    </location>
</feature>
<dbReference type="Proteomes" id="UP000238169">
    <property type="component" value="Unassembled WGS sequence"/>
</dbReference>
<protein>
    <submittedName>
        <fullName evidence="2">Uncharacterized protein</fullName>
    </submittedName>
</protein>
<feature type="compositionally biased region" description="Basic residues" evidence="1">
    <location>
        <begin position="155"/>
        <end position="165"/>
    </location>
</feature>
<dbReference type="AlphaFoldDB" id="A0A2U3I3Q7"/>
<accession>A0A2U3I3Q7</accession>
<feature type="compositionally biased region" description="Basic and acidic residues" evidence="1">
    <location>
        <begin position="93"/>
        <end position="103"/>
    </location>
</feature>
<organism evidence="2 3">
    <name type="scientific">Caballeronia novacaledonica</name>
    <dbReference type="NCBI Taxonomy" id="1544861"/>
    <lineage>
        <taxon>Bacteria</taxon>
        <taxon>Pseudomonadati</taxon>
        <taxon>Pseudomonadota</taxon>
        <taxon>Betaproteobacteria</taxon>
        <taxon>Burkholderiales</taxon>
        <taxon>Burkholderiaceae</taxon>
        <taxon>Caballeronia</taxon>
    </lineage>
</organism>
<sequence length="204" mass="23665">MGMYITRSRLKQCDIRAEIRAQFTADKKSRYLANDFQNFNREFICNNTDYQVDAATNRPFLSQCATHEARRPKASDRPVPMMPLRQSALYSSRRRDDGSDARLEAMPGAPSVGFGRCLERDRCSCNARLRAGRRACEQRPREPPPRLCRGSRSNAQRRRGHPPVKKRGEQHLNESLPIFTGRERVLTDEPHWNWNCQKAVAEYR</sequence>
<evidence type="ECO:0000313" key="3">
    <source>
        <dbReference type="Proteomes" id="UP000238169"/>
    </source>
</evidence>
<feature type="region of interest" description="Disordered" evidence="1">
    <location>
        <begin position="67"/>
        <end position="107"/>
    </location>
</feature>
<keyword evidence="3" id="KW-1185">Reference proteome</keyword>
<evidence type="ECO:0000313" key="2">
    <source>
        <dbReference type="EMBL" id="SPB14782.1"/>
    </source>
</evidence>
<evidence type="ECO:0000256" key="1">
    <source>
        <dbReference type="SAM" id="MobiDB-lite"/>
    </source>
</evidence>
<gene>
    <name evidence="2" type="ORF">NOV72_02014</name>
</gene>
<proteinExistence type="predicted"/>
<feature type="compositionally biased region" description="Basic and acidic residues" evidence="1">
    <location>
        <begin position="134"/>
        <end position="144"/>
    </location>
</feature>